<evidence type="ECO:0000313" key="3">
    <source>
        <dbReference type="Proteomes" id="UP001597034"/>
    </source>
</evidence>
<organism evidence="2 3">
    <name type="scientific">Haloarchaeobius litoreus</name>
    <dbReference type="NCBI Taxonomy" id="755306"/>
    <lineage>
        <taxon>Archaea</taxon>
        <taxon>Methanobacteriati</taxon>
        <taxon>Methanobacteriota</taxon>
        <taxon>Stenosarchaea group</taxon>
        <taxon>Halobacteria</taxon>
        <taxon>Halobacteriales</taxon>
        <taxon>Halorubellaceae</taxon>
        <taxon>Haloarchaeobius</taxon>
    </lineage>
</organism>
<dbReference type="InterPro" id="IPR002591">
    <property type="entry name" value="Phosphodiest/P_Trfase"/>
</dbReference>
<comment type="caution">
    <text evidence="2">The sequence shown here is derived from an EMBL/GenBank/DDBJ whole genome shotgun (WGS) entry which is preliminary data.</text>
</comment>
<name>A0ABD6DPR2_9EURY</name>
<proteinExistence type="predicted"/>
<protein>
    <submittedName>
        <fullName evidence="2">Alkaline phosphatase family protein</fullName>
    </submittedName>
</protein>
<dbReference type="InterPro" id="IPR017850">
    <property type="entry name" value="Alkaline_phosphatase_core_sf"/>
</dbReference>
<evidence type="ECO:0000256" key="1">
    <source>
        <dbReference type="SAM" id="MobiDB-lite"/>
    </source>
</evidence>
<reference evidence="2 3" key="1">
    <citation type="journal article" date="2019" name="Int. J. Syst. Evol. Microbiol.">
        <title>The Global Catalogue of Microorganisms (GCM) 10K type strain sequencing project: providing services to taxonomists for standard genome sequencing and annotation.</title>
        <authorList>
            <consortium name="The Broad Institute Genomics Platform"/>
            <consortium name="The Broad Institute Genome Sequencing Center for Infectious Disease"/>
            <person name="Wu L."/>
            <person name="Ma J."/>
        </authorList>
    </citation>
    <scope>NUCLEOTIDE SEQUENCE [LARGE SCALE GENOMIC DNA]</scope>
    <source>
        <strain evidence="2 3">CGMCC 1.10390</strain>
    </source>
</reference>
<dbReference type="Pfam" id="PF01663">
    <property type="entry name" value="Phosphodiest"/>
    <property type="match status" value="1"/>
</dbReference>
<gene>
    <name evidence="2" type="ORF">ACFSBL_18845</name>
</gene>
<dbReference type="SUPFAM" id="SSF53649">
    <property type="entry name" value="Alkaline phosphatase-like"/>
    <property type="match status" value="1"/>
</dbReference>
<keyword evidence="3" id="KW-1185">Reference proteome</keyword>
<feature type="compositionally biased region" description="Pro residues" evidence="1">
    <location>
        <begin position="511"/>
        <end position="522"/>
    </location>
</feature>
<dbReference type="Proteomes" id="UP001597034">
    <property type="component" value="Unassembled WGS sequence"/>
</dbReference>
<accession>A0ABD6DPR2</accession>
<dbReference type="RefSeq" id="WP_256401766.1">
    <property type="nucleotide sequence ID" value="NZ_JANHJR010000004.1"/>
</dbReference>
<dbReference type="Gene3D" id="3.40.720.10">
    <property type="entry name" value="Alkaline Phosphatase, subunit A"/>
    <property type="match status" value="2"/>
</dbReference>
<evidence type="ECO:0000313" key="2">
    <source>
        <dbReference type="EMBL" id="MFD1647755.1"/>
    </source>
</evidence>
<dbReference type="AlphaFoldDB" id="A0ABD6DPR2"/>
<dbReference type="EMBL" id="JBHUDO010000004">
    <property type="protein sequence ID" value="MFD1647755.1"/>
    <property type="molecule type" value="Genomic_DNA"/>
</dbReference>
<feature type="region of interest" description="Disordered" evidence="1">
    <location>
        <begin position="503"/>
        <end position="547"/>
    </location>
</feature>
<sequence>MPTESDAGVETLLVGVDAACPRILDELFEKGVTPNLESFFDAAASGPLASQLPPWTPSAWPSIYTGVNPGKHGVFGFLRFRGYDWDVVDYGDVREFSLWELLGQQGKQSVVVNVPVTGPPRSFPGALVPGYVAPEEPTCHPDGLFDELREVVPEYRVYPPDADRRDEQLQHYRDCVSSRVEAFDYLVDRFAPDFGFVQFQVCDTVFHEYPGDWNAVESVYEAVDEAFGHLLDEHDPETVVVASDHGIGEYGGYEFRVNEYLADRGYIETTRDGSGMPSWASIAREQFHDGDEQGGHLTNAVEQATQRAVATAARAGVTADRVYRYLDRVGLAEPVAERLGPDIVRAGTRRVDFGESMAFMRDRIELGVRLNVIGREPDGVVSPDDYDSVRTELVDALERAQTPDGERVFERVLPREAVFHGPYVEEAPDLIVVPAGFDQFLSASLRGDQFAPPSESWNHKPTGSVAIVGPNIDQQQSVRDAGLLDIAPTICSSVGVPVPDRMDGEALDVVPTPPREQYPPYPHGGGGEATRRHPAGATDYEPIEEIE</sequence>